<dbReference type="InterPro" id="IPR051906">
    <property type="entry name" value="TolC-like"/>
</dbReference>
<dbReference type="InterPro" id="IPR003423">
    <property type="entry name" value="OMP_efflux"/>
</dbReference>
<dbReference type="GO" id="GO:0015562">
    <property type="term" value="F:efflux transmembrane transporter activity"/>
    <property type="evidence" value="ECO:0007669"/>
    <property type="project" value="InterPro"/>
</dbReference>
<evidence type="ECO:0000256" key="2">
    <source>
        <dbReference type="ARBA" id="ARBA00007613"/>
    </source>
</evidence>
<keyword evidence="5" id="KW-0812">Transmembrane</keyword>
<evidence type="ECO:0000256" key="7">
    <source>
        <dbReference type="ARBA" id="ARBA00023237"/>
    </source>
</evidence>
<dbReference type="PANTHER" id="PTHR30026">
    <property type="entry name" value="OUTER MEMBRANE PROTEIN TOLC"/>
    <property type="match status" value="1"/>
</dbReference>
<dbReference type="RefSeq" id="WP_109618481.1">
    <property type="nucleotide sequence ID" value="NZ_QGDO01000003.1"/>
</dbReference>
<gene>
    <name evidence="8" type="ORF">BC781_103216</name>
</gene>
<keyword evidence="3" id="KW-0813">Transport</keyword>
<keyword evidence="6" id="KW-0472">Membrane</keyword>
<evidence type="ECO:0000256" key="1">
    <source>
        <dbReference type="ARBA" id="ARBA00004442"/>
    </source>
</evidence>
<dbReference type="AlphaFoldDB" id="A0A315Z8R4"/>
<evidence type="ECO:0000256" key="3">
    <source>
        <dbReference type="ARBA" id="ARBA00022448"/>
    </source>
</evidence>
<reference evidence="8 9" key="1">
    <citation type="submission" date="2018-03" db="EMBL/GenBank/DDBJ databases">
        <title>Genomic Encyclopedia of Archaeal and Bacterial Type Strains, Phase II (KMG-II): from individual species to whole genera.</title>
        <authorList>
            <person name="Goeker M."/>
        </authorList>
    </citation>
    <scope>NUCLEOTIDE SEQUENCE [LARGE SCALE GENOMIC DNA]</scope>
    <source>
        <strain evidence="8 9">DSM 28229</strain>
    </source>
</reference>
<evidence type="ECO:0000313" key="9">
    <source>
        <dbReference type="Proteomes" id="UP000245535"/>
    </source>
</evidence>
<evidence type="ECO:0000256" key="4">
    <source>
        <dbReference type="ARBA" id="ARBA00022452"/>
    </source>
</evidence>
<protein>
    <submittedName>
        <fullName evidence="8">Outer membrane protein TolC</fullName>
    </submittedName>
</protein>
<dbReference type="Proteomes" id="UP000245535">
    <property type="component" value="Unassembled WGS sequence"/>
</dbReference>
<dbReference type="EMBL" id="QGDO01000003">
    <property type="protein sequence ID" value="PWJ41966.1"/>
    <property type="molecule type" value="Genomic_DNA"/>
</dbReference>
<dbReference type="SUPFAM" id="SSF56954">
    <property type="entry name" value="Outer membrane efflux proteins (OEP)"/>
    <property type="match status" value="1"/>
</dbReference>
<keyword evidence="9" id="KW-1185">Reference proteome</keyword>
<dbReference type="OrthoDB" id="9807719at2"/>
<evidence type="ECO:0000256" key="6">
    <source>
        <dbReference type="ARBA" id="ARBA00023136"/>
    </source>
</evidence>
<dbReference type="GO" id="GO:0015288">
    <property type="term" value="F:porin activity"/>
    <property type="evidence" value="ECO:0007669"/>
    <property type="project" value="TreeGrafter"/>
</dbReference>
<sequence length="510" mass="59150">MKNRDTVNKFLMGLGLCYLLFIPELSFAQRVVTLESALQIAEENSPDLMEVKLQLERNQELLNAQRASLRTRFDLDLNPFRYYKNREFFAVANDWLNTEQMSSEGTFRVTQPLIWTGGSVSLENRFSFQDSKTSGGQFDQFTGDQSTTAYTNNLYLTLNQPIFTYNQLKMDLDRIELDYENAYMAYVIRRLNLEANVSQAFYNVYNQQMQVIINEEEYANQKESHDIIKNKVESGLQAKEELYQAELNLATSESNLFTAQMNLQNVLDDFKEVTGLALDEEIEVLTKVEITEIDVDLDRAIDYGLNQRLELRQRDLDIKNSEFDLIQAKATNEFKGNVALRLGLIGQEAELNNIYANPTDDQLISISLSVPIFDWGEKKSRVKAAQAQIKSSQLSLKVEERNIVKNLRQIHRDFGNSKLQIKLAEQNLKNAQLTYDINLERYRNGDLTSIDLNVFQNQLSEKKITLVNAQIDYKLALLNIKIQSLWDFEFDQPFLPEDMWKNRMELDINK</sequence>
<dbReference type="PANTHER" id="PTHR30026:SF20">
    <property type="entry name" value="OUTER MEMBRANE PROTEIN TOLC"/>
    <property type="match status" value="1"/>
</dbReference>
<comment type="subcellular location">
    <subcellularLocation>
        <location evidence="1">Cell outer membrane</location>
    </subcellularLocation>
</comment>
<dbReference type="GO" id="GO:1990281">
    <property type="term" value="C:efflux pump complex"/>
    <property type="evidence" value="ECO:0007669"/>
    <property type="project" value="TreeGrafter"/>
</dbReference>
<proteinExistence type="inferred from homology"/>
<dbReference type="Pfam" id="PF02321">
    <property type="entry name" value="OEP"/>
    <property type="match status" value="2"/>
</dbReference>
<comment type="similarity">
    <text evidence="2">Belongs to the outer membrane factor (OMF) (TC 1.B.17) family.</text>
</comment>
<keyword evidence="4" id="KW-1134">Transmembrane beta strand</keyword>
<evidence type="ECO:0000256" key="5">
    <source>
        <dbReference type="ARBA" id="ARBA00022692"/>
    </source>
</evidence>
<accession>A0A315Z8R4</accession>
<dbReference type="GO" id="GO:0009279">
    <property type="term" value="C:cell outer membrane"/>
    <property type="evidence" value="ECO:0007669"/>
    <property type="project" value="UniProtKB-SubCell"/>
</dbReference>
<keyword evidence="7" id="KW-0998">Cell outer membrane</keyword>
<dbReference type="Gene3D" id="1.20.1600.10">
    <property type="entry name" value="Outer membrane efflux proteins (OEP)"/>
    <property type="match status" value="1"/>
</dbReference>
<comment type="caution">
    <text evidence="8">The sequence shown here is derived from an EMBL/GenBank/DDBJ whole genome shotgun (WGS) entry which is preliminary data.</text>
</comment>
<name>A0A315Z8R4_SEDFL</name>
<organism evidence="8 9">
    <name type="scientific">Sediminitomix flava</name>
    <dbReference type="NCBI Taxonomy" id="379075"/>
    <lineage>
        <taxon>Bacteria</taxon>
        <taxon>Pseudomonadati</taxon>
        <taxon>Bacteroidota</taxon>
        <taxon>Cytophagia</taxon>
        <taxon>Cytophagales</taxon>
        <taxon>Flammeovirgaceae</taxon>
        <taxon>Sediminitomix</taxon>
    </lineage>
</organism>
<evidence type="ECO:0000313" key="8">
    <source>
        <dbReference type="EMBL" id="PWJ41966.1"/>
    </source>
</evidence>